<dbReference type="PANTHER" id="PTHR21683">
    <property type="entry name" value="COILED-COIL DOMAIN-CONTAINING PROTEIN 42 LIKE-2-LIKE-RELATED"/>
    <property type="match status" value="1"/>
</dbReference>
<feature type="non-terminal residue" evidence="1">
    <location>
        <position position="88"/>
    </location>
</feature>
<proteinExistence type="predicted"/>
<organism evidence="1 2">
    <name type="scientific">Mesitornis unicolor</name>
    <name type="common">brown roatelo</name>
    <dbReference type="NCBI Taxonomy" id="54374"/>
    <lineage>
        <taxon>Eukaryota</taxon>
        <taxon>Metazoa</taxon>
        <taxon>Chordata</taxon>
        <taxon>Craniata</taxon>
        <taxon>Vertebrata</taxon>
        <taxon>Euteleostomi</taxon>
        <taxon>Archelosauria</taxon>
        <taxon>Archosauria</taxon>
        <taxon>Dinosauria</taxon>
        <taxon>Saurischia</taxon>
        <taxon>Theropoda</taxon>
        <taxon>Coelurosauria</taxon>
        <taxon>Aves</taxon>
        <taxon>Neognathae</taxon>
        <taxon>Neoaves</taxon>
        <taxon>Columbimorphae</taxon>
        <taxon>Mesitornithiformes</taxon>
        <taxon>Mesitornithidae</taxon>
        <taxon>Mesitornis</taxon>
    </lineage>
</organism>
<dbReference type="EMBL" id="KK815525">
    <property type="protein sequence ID" value="KFQ38088.1"/>
    <property type="molecule type" value="Genomic_DNA"/>
</dbReference>
<feature type="non-terminal residue" evidence="1">
    <location>
        <position position="1"/>
    </location>
</feature>
<dbReference type="Proteomes" id="UP000053369">
    <property type="component" value="Unassembled WGS sequence"/>
</dbReference>
<reference evidence="1 2" key="1">
    <citation type="submission" date="2014-04" db="EMBL/GenBank/DDBJ databases">
        <title>Genome evolution of avian class.</title>
        <authorList>
            <person name="Zhang G."/>
            <person name="Li C."/>
        </authorList>
    </citation>
    <scope>NUCLEOTIDE SEQUENCE [LARGE SCALE GENOMIC DNA]</scope>
    <source>
        <strain evidence="1">BGI_N332</strain>
    </source>
</reference>
<name>A0A091RDY9_9AVES</name>
<dbReference type="PANTHER" id="PTHR21683:SF9">
    <property type="entry name" value="CILIA- AND FLAGELLA-ASSOCIATED PROTEIN 73"/>
    <property type="match status" value="1"/>
</dbReference>
<keyword evidence="2" id="KW-1185">Reference proteome</keyword>
<evidence type="ECO:0000313" key="1">
    <source>
        <dbReference type="EMBL" id="KFQ38088.1"/>
    </source>
</evidence>
<dbReference type="AlphaFoldDB" id="A0A091RDY9"/>
<gene>
    <name evidence="1" type="ORF">N332_08142</name>
</gene>
<sequence>LRQYQEEASSELQRSSNELAQRRARLEAAHHDLLQGESCWAQAQSTATQQTLLLGQIELAVLNLFQLVTARLKVPVDVALKDTEAQLD</sequence>
<protein>
    <submittedName>
        <fullName evidence="1">Coiled-coil domain-containing protein 42A</fullName>
    </submittedName>
</protein>
<dbReference type="InterPro" id="IPR051147">
    <property type="entry name" value="CFAP_domain-containing"/>
</dbReference>
<evidence type="ECO:0000313" key="2">
    <source>
        <dbReference type="Proteomes" id="UP000053369"/>
    </source>
</evidence>
<accession>A0A091RDY9</accession>